<evidence type="ECO:0000313" key="2">
    <source>
        <dbReference type="Proteomes" id="UP000314294"/>
    </source>
</evidence>
<protein>
    <submittedName>
        <fullName evidence="1">Uncharacterized protein</fullName>
    </submittedName>
</protein>
<gene>
    <name evidence="1" type="ORF">EYF80_049312</name>
</gene>
<proteinExistence type="predicted"/>
<dbReference type="EMBL" id="SRLO01001182">
    <property type="protein sequence ID" value="TNN40513.1"/>
    <property type="molecule type" value="Genomic_DNA"/>
</dbReference>
<organism evidence="1 2">
    <name type="scientific">Liparis tanakae</name>
    <name type="common">Tanaka's snailfish</name>
    <dbReference type="NCBI Taxonomy" id="230148"/>
    <lineage>
        <taxon>Eukaryota</taxon>
        <taxon>Metazoa</taxon>
        <taxon>Chordata</taxon>
        <taxon>Craniata</taxon>
        <taxon>Vertebrata</taxon>
        <taxon>Euteleostomi</taxon>
        <taxon>Actinopterygii</taxon>
        <taxon>Neopterygii</taxon>
        <taxon>Teleostei</taxon>
        <taxon>Neoteleostei</taxon>
        <taxon>Acanthomorphata</taxon>
        <taxon>Eupercaria</taxon>
        <taxon>Perciformes</taxon>
        <taxon>Cottioidei</taxon>
        <taxon>Cottales</taxon>
        <taxon>Liparidae</taxon>
        <taxon>Liparis</taxon>
    </lineage>
</organism>
<comment type="caution">
    <text evidence="1">The sequence shown here is derived from an EMBL/GenBank/DDBJ whole genome shotgun (WGS) entry which is preliminary data.</text>
</comment>
<dbReference type="Proteomes" id="UP000314294">
    <property type="component" value="Unassembled WGS sequence"/>
</dbReference>
<reference evidence="1 2" key="1">
    <citation type="submission" date="2019-03" db="EMBL/GenBank/DDBJ databases">
        <title>First draft genome of Liparis tanakae, snailfish: a comprehensive survey of snailfish specific genes.</title>
        <authorList>
            <person name="Kim W."/>
            <person name="Song I."/>
            <person name="Jeong J.-H."/>
            <person name="Kim D."/>
            <person name="Kim S."/>
            <person name="Ryu S."/>
            <person name="Song J.Y."/>
            <person name="Lee S.K."/>
        </authorList>
    </citation>
    <scope>NUCLEOTIDE SEQUENCE [LARGE SCALE GENOMIC DNA]</scope>
    <source>
        <tissue evidence="1">Muscle</tissue>
    </source>
</reference>
<evidence type="ECO:0000313" key="1">
    <source>
        <dbReference type="EMBL" id="TNN40513.1"/>
    </source>
</evidence>
<accession>A0A4Z2FIB2</accession>
<keyword evidence="2" id="KW-1185">Reference proteome</keyword>
<dbReference type="AlphaFoldDB" id="A0A4Z2FIB2"/>
<name>A0A4Z2FIB2_9TELE</name>
<sequence length="140" mass="14536">MASVPSCGSERKDVHVLASTPALQQGVAVIRLDGQNLQALRLHPSRGQSRVRVRRAGLGVAGTGHNVAIAALGTRASQVVVVSNPSAAVIGNAAVAGYGRPGFNESILIGEERLGGPISSIVEQQPQQFSSIHVWKVLSD</sequence>